<sequence length="215" mass="23307">MSVKIHYFQIRGSVEAARLVLADAGVEFENVPLALADIEEKKELYQFGRAPVLEDSDGTVVSLPGPILRYVAQKHGKAGGSAAEKAKVDSILELVSELRDHYSKMVYDEEFGDDEKKEEVVGKYFDSAFSARLSQLEAILATNNEGAGYFVGGDATAADFAVFDVLDNLTRVKEAALEELPLLGGLKARVAERAAIAAYLSSDKRYTAVNGNQRG</sequence>
<dbReference type="InterPro" id="IPR040079">
    <property type="entry name" value="Glutathione_S-Trfase"/>
</dbReference>
<dbReference type="SUPFAM" id="SSF52833">
    <property type="entry name" value="Thioredoxin-like"/>
    <property type="match status" value="1"/>
</dbReference>
<evidence type="ECO:0000313" key="3">
    <source>
        <dbReference type="EMBL" id="CAE0242835.1"/>
    </source>
</evidence>
<dbReference type="Gene3D" id="1.20.1050.10">
    <property type="match status" value="1"/>
</dbReference>
<dbReference type="PROSITE" id="PS50404">
    <property type="entry name" value="GST_NTER"/>
    <property type="match status" value="1"/>
</dbReference>
<dbReference type="PANTHER" id="PTHR11571">
    <property type="entry name" value="GLUTATHIONE S-TRANSFERASE"/>
    <property type="match status" value="1"/>
</dbReference>
<dbReference type="SUPFAM" id="SSF47616">
    <property type="entry name" value="GST C-terminal domain-like"/>
    <property type="match status" value="1"/>
</dbReference>
<dbReference type="SFLD" id="SFLDS00019">
    <property type="entry name" value="Glutathione_Transferase_(cytos"/>
    <property type="match status" value="1"/>
</dbReference>
<dbReference type="Pfam" id="PF14497">
    <property type="entry name" value="GST_C_3"/>
    <property type="match status" value="1"/>
</dbReference>
<reference evidence="3" key="1">
    <citation type="submission" date="2021-01" db="EMBL/GenBank/DDBJ databases">
        <authorList>
            <person name="Corre E."/>
            <person name="Pelletier E."/>
            <person name="Niang G."/>
            <person name="Scheremetjew M."/>
            <person name="Finn R."/>
            <person name="Kale V."/>
            <person name="Holt S."/>
            <person name="Cochrane G."/>
            <person name="Meng A."/>
            <person name="Brown T."/>
            <person name="Cohen L."/>
        </authorList>
    </citation>
    <scope>NUCLEOTIDE SEQUENCE</scope>
    <source>
        <strain evidence="3">NIES-2562</strain>
    </source>
</reference>
<feature type="domain" description="GST N-terminal" evidence="1">
    <location>
        <begin position="1"/>
        <end position="79"/>
    </location>
</feature>
<dbReference type="InterPro" id="IPR050213">
    <property type="entry name" value="GST_superfamily"/>
</dbReference>
<dbReference type="InterPro" id="IPR010987">
    <property type="entry name" value="Glutathione-S-Trfase_C-like"/>
</dbReference>
<evidence type="ECO:0000259" key="2">
    <source>
        <dbReference type="PROSITE" id="PS50405"/>
    </source>
</evidence>
<dbReference type="InterPro" id="IPR004045">
    <property type="entry name" value="Glutathione_S-Trfase_N"/>
</dbReference>
<dbReference type="AlphaFoldDB" id="A0A7S3D2G2"/>
<gene>
    <name evidence="3" type="ORF">PBIL07802_LOCUS5000</name>
</gene>
<dbReference type="InterPro" id="IPR036282">
    <property type="entry name" value="Glutathione-S-Trfase_C_sf"/>
</dbReference>
<evidence type="ECO:0008006" key="4">
    <source>
        <dbReference type="Google" id="ProtNLM"/>
    </source>
</evidence>
<protein>
    <recommendedName>
        <fullName evidence="4">Glutathione S-transferase</fullName>
    </recommendedName>
</protein>
<dbReference type="GO" id="GO:0006749">
    <property type="term" value="P:glutathione metabolic process"/>
    <property type="evidence" value="ECO:0007669"/>
    <property type="project" value="TreeGrafter"/>
</dbReference>
<dbReference type="InterPro" id="IPR004046">
    <property type="entry name" value="GST_C"/>
</dbReference>
<dbReference type="CDD" id="cd03039">
    <property type="entry name" value="GST_N_Sigma_like"/>
    <property type="match status" value="1"/>
</dbReference>
<accession>A0A7S3D2G2</accession>
<evidence type="ECO:0000259" key="1">
    <source>
        <dbReference type="PROSITE" id="PS50404"/>
    </source>
</evidence>
<dbReference type="EMBL" id="HBIB01008091">
    <property type="protein sequence ID" value="CAE0242835.1"/>
    <property type="molecule type" value="Transcribed_RNA"/>
</dbReference>
<dbReference type="GO" id="GO:0004364">
    <property type="term" value="F:glutathione transferase activity"/>
    <property type="evidence" value="ECO:0007669"/>
    <property type="project" value="TreeGrafter"/>
</dbReference>
<dbReference type="Pfam" id="PF02798">
    <property type="entry name" value="GST_N"/>
    <property type="match status" value="1"/>
</dbReference>
<name>A0A7S3D2G2_9EUKA</name>
<feature type="domain" description="GST C-terminal" evidence="2">
    <location>
        <begin position="81"/>
        <end position="209"/>
    </location>
</feature>
<proteinExistence type="predicted"/>
<organism evidence="3">
    <name type="scientific">Palpitomonas bilix</name>
    <dbReference type="NCBI Taxonomy" id="652834"/>
    <lineage>
        <taxon>Eukaryota</taxon>
        <taxon>Eukaryota incertae sedis</taxon>
    </lineage>
</organism>
<dbReference type="InterPro" id="IPR036249">
    <property type="entry name" value="Thioredoxin-like_sf"/>
</dbReference>
<dbReference type="Gene3D" id="3.40.30.10">
    <property type="entry name" value="Glutaredoxin"/>
    <property type="match status" value="1"/>
</dbReference>
<dbReference type="PROSITE" id="PS50405">
    <property type="entry name" value="GST_CTER"/>
    <property type="match status" value="1"/>
</dbReference>